<evidence type="ECO:0000256" key="5">
    <source>
        <dbReference type="ARBA" id="ARBA00022792"/>
    </source>
</evidence>
<dbReference type="AlphaFoldDB" id="A0AAD9L4K3"/>
<comment type="subcellular location">
    <subcellularLocation>
        <location evidence="1">Mitochondrion inner membrane</location>
        <topology evidence="1">Peripheral membrane protein</topology>
    </subcellularLocation>
</comment>
<evidence type="ECO:0000256" key="6">
    <source>
        <dbReference type="ARBA" id="ARBA00023065"/>
    </source>
</evidence>
<evidence type="ECO:0000256" key="9">
    <source>
        <dbReference type="ARBA" id="ARBA00023196"/>
    </source>
</evidence>
<keyword evidence="9 11" id="KW-0139">CF(1)</keyword>
<evidence type="ECO:0000256" key="3">
    <source>
        <dbReference type="ARBA" id="ARBA00022448"/>
    </source>
</evidence>
<evidence type="ECO:0000256" key="11">
    <source>
        <dbReference type="RuleBase" id="RU004001"/>
    </source>
</evidence>
<dbReference type="InterPro" id="IPR035968">
    <property type="entry name" value="ATP_synth_F1_ATPase_gsu"/>
</dbReference>
<dbReference type="PIRSF" id="PIRSF039089">
    <property type="entry name" value="ATP_synthase_gamma"/>
    <property type="match status" value="1"/>
</dbReference>
<dbReference type="GO" id="GO:0046933">
    <property type="term" value="F:proton-transporting ATP synthase activity, rotational mechanism"/>
    <property type="evidence" value="ECO:0007669"/>
    <property type="project" value="InterPro"/>
</dbReference>
<proteinExistence type="inferred from homology"/>
<evidence type="ECO:0000256" key="10">
    <source>
        <dbReference type="ARBA" id="ARBA00023310"/>
    </source>
</evidence>
<organism evidence="12 13">
    <name type="scientific">Ridgeia piscesae</name>
    <name type="common">Tubeworm</name>
    <dbReference type="NCBI Taxonomy" id="27915"/>
    <lineage>
        <taxon>Eukaryota</taxon>
        <taxon>Metazoa</taxon>
        <taxon>Spiralia</taxon>
        <taxon>Lophotrochozoa</taxon>
        <taxon>Annelida</taxon>
        <taxon>Polychaeta</taxon>
        <taxon>Sedentaria</taxon>
        <taxon>Canalipalpata</taxon>
        <taxon>Sabellida</taxon>
        <taxon>Siboglinidae</taxon>
        <taxon>Ridgeia</taxon>
    </lineage>
</organism>
<gene>
    <name evidence="12" type="ORF">NP493_336g02010</name>
</gene>
<dbReference type="InterPro" id="IPR000131">
    <property type="entry name" value="ATP_synth_F1_gsu"/>
</dbReference>
<evidence type="ECO:0000313" key="12">
    <source>
        <dbReference type="EMBL" id="KAK2182781.1"/>
    </source>
</evidence>
<dbReference type="EMBL" id="JAODUO010000336">
    <property type="protein sequence ID" value="KAK2182781.1"/>
    <property type="molecule type" value="Genomic_DNA"/>
</dbReference>
<keyword evidence="6 11" id="KW-0406">Ion transport</keyword>
<accession>A0AAD9L4K3</accession>
<comment type="similarity">
    <text evidence="2 11">Belongs to the ATPase gamma chain family.</text>
</comment>
<dbReference type="InterPro" id="IPR023632">
    <property type="entry name" value="ATP_synth_F1_gsu_CS"/>
</dbReference>
<dbReference type="Pfam" id="PF00231">
    <property type="entry name" value="ATP-synt"/>
    <property type="match status" value="1"/>
</dbReference>
<dbReference type="SUPFAM" id="SSF52943">
    <property type="entry name" value="ATP synthase (F1-ATPase), gamma subunit"/>
    <property type="match status" value="1"/>
</dbReference>
<dbReference type="PRINTS" id="PR00126">
    <property type="entry name" value="ATPASEGAMMA"/>
</dbReference>
<keyword evidence="8" id="KW-0472">Membrane</keyword>
<sequence>MLSRTSLQFVPASTQVRGMATLKEISMRLKAVTNIQKITKSMKMISAAKYSKAERELKPARSYGVGAKAFYEKLEVDCEKHQANHLVVAISSDKGLCGAVHTSIFRAIRAMVGDKPASNIKVVAVGDKMKALLQKDFKNNLLMTMKDIGKSPPTFSDAAVVANQIMSCGYEFDSAELFFNHFRSIVSYNTTTIPLYSVGTISEADNITQYDSIDEDVLRNYQEFSLASLIYFAMKESACSEQSARMTAMESASKNAGEMIEKLQMTYNRTRQAVITRELIEIISGAAAL</sequence>
<keyword evidence="13" id="KW-1185">Reference proteome</keyword>
<keyword evidence="5" id="KW-0999">Mitochondrion inner membrane</keyword>
<keyword evidence="3 11" id="KW-0813">Transport</keyword>
<evidence type="ECO:0000256" key="4">
    <source>
        <dbReference type="ARBA" id="ARBA00022781"/>
    </source>
</evidence>
<comment type="subunit">
    <text evidence="11">F-type ATPases have 2 components, CF(1) - the catalytic core - and CF(0) - the membrane proton channel. CF(1) and CF(0) have multiple subunits.</text>
</comment>
<dbReference type="Proteomes" id="UP001209878">
    <property type="component" value="Unassembled WGS sequence"/>
</dbReference>
<dbReference type="GO" id="GO:0005743">
    <property type="term" value="C:mitochondrial inner membrane"/>
    <property type="evidence" value="ECO:0007669"/>
    <property type="project" value="UniProtKB-SubCell"/>
</dbReference>
<keyword evidence="7" id="KW-0496">Mitochondrion</keyword>
<dbReference type="Gene3D" id="3.40.1380.10">
    <property type="match status" value="1"/>
</dbReference>
<evidence type="ECO:0000256" key="8">
    <source>
        <dbReference type="ARBA" id="ARBA00023136"/>
    </source>
</evidence>
<dbReference type="PROSITE" id="PS00153">
    <property type="entry name" value="ATPASE_GAMMA"/>
    <property type="match status" value="1"/>
</dbReference>
<dbReference type="FunFam" id="1.10.287.80:FF:000013">
    <property type="entry name" value="ATP synthase subunit gamma, mitochondrial"/>
    <property type="match status" value="1"/>
</dbReference>
<evidence type="ECO:0000313" key="13">
    <source>
        <dbReference type="Proteomes" id="UP001209878"/>
    </source>
</evidence>
<keyword evidence="10 11" id="KW-0066">ATP synthesis</keyword>
<dbReference type="PANTHER" id="PTHR11693:SF22">
    <property type="entry name" value="ATP SYNTHASE SUBUNIT GAMMA, MITOCHONDRIAL"/>
    <property type="match status" value="1"/>
</dbReference>
<dbReference type="CDD" id="cd12151">
    <property type="entry name" value="F1-ATPase_gamma"/>
    <property type="match status" value="1"/>
</dbReference>
<dbReference type="GO" id="GO:0045259">
    <property type="term" value="C:proton-transporting ATP synthase complex"/>
    <property type="evidence" value="ECO:0007669"/>
    <property type="project" value="UniProtKB-KW"/>
</dbReference>
<keyword evidence="4 11" id="KW-0375">Hydrogen ion transport</keyword>
<reference evidence="12" key="1">
    <citation type="journal article" date="2023" name="Mol. Biol. Evol.">
        <title>Third-Generation Sequencing Reveals the Adaptive Role of the Epigenome in Three Deep-Sea Polychaetes.</title>
        <authorList>
            <person name="Perez M."/>
            <person name="Aroh O."/>
            <person name="Sun Y."/>
            <person name="Lan Y."/>
            <person name="Juniper S.K."/>
            <person name="Young C.R."/>
            <person name="Angers B."/>
            <person name="Qian P.Y."/>
        </authorList>
    </citation>
    <scope>NUCLEOTIDE SEQUENCE</scope>
    <source>
        <strain evidence="12">R07B-5</strain>
    </source>
</reference>
<evidence type="ECO:0000256" key="1">
    <source>
        <dbReference type="ARBA" id="ARBA00004637"/>
    </source>
</evidence>
<dbReference type="FunFam" id="3.40.1380.10:FF:000003">
    <property type="entry name" value="ATP synthase subunit gamma"/>
    <property type="match status" value="1"/>
</dbReference>
<dbReference type="NCBIfam" id="TIGR01146">
    <property type="entry name" value="ATPsyn_F1gamma"/>
    <property type="match status" value="1"/>
</dbReference>
<protein>
    <recommendedName>
        <fullName evidence="11">ATP synthase subunit gamma</fullName>
    </recommendedName>
</protein>
<dbReference type="Gene3D" id="1.10.287.80">
    <property type="entry name" value="ATP synthase, gamma subunit, helix hairpin domain"/>
    <property type="match status" value="1"/>
</dbReference>
<evidence type="ECO:0000256" key="7">
    <source>
        <dbReference type="ARBA" id="ARBA00023128"/>
    </source>
</evidence>
<name>A0AAD9L4K3_RIDPI</name>
<evidence type="ECO:0000256" key="2">
    <source>
        <dbReference type="ARBA" id="ARBA00007681"/>
    </source>
</evidence>
<comment type="caution">
    <text evidence="12">The sequence shown here is derived from an EMBL/GenBank/DDBJ whole genome shotgun (WGS) entry which is preliminary data.</text>
</comment>
<dbReference type="PANTHER" id="PTHR11693">
    <property type="entry name" value="ATP SYNTHASE GAMMA CHAIN"/>
    <property type="match status" value="1"/>
</dbReference>